<protein>
    <recommendedName>
        <fullName evidence="9">Type II secretion system protein GspF domain-containing protein</fullName>
    </recommendedName>
</protein>
<dbReference type="PRINTS" id="PR00812">
    <property type="entry name" value="BCTERIALGSPF"/>
</dbReference>
<dbReference type="PANTHER" id="PTHR30012">
    <property type="entry name" value="GENERAL SECRETION PATHWAY PROTEIN"/>
    <property type="match status" value="1"/>
</dbReference>
<evidence type="ECO:0000256" key="5">
    <source>
        <dbReference type="ARBA" id="ARBA00022692"/>
    </source>
</evidence>
<evidence type="ECO:0000256" key="4">
    <source>
        <dbReference type="ARBA" id="ARBA00022519"/>
    </source>
</evidence>
<feature type="domain" description="Type II secretion system protein GspF" evidence="9">
    <location>
        <begin position="70"/>
        <end position="192"/>
    </location>
</feature>
<keyword evidence="4" id="KW-0997">Cell inner membrane</keyword>
<evidence type="ECO:0000256" key="8">
    <source>
        <dbReference type="SAM" id="Phobius"/>
    </source>
</evidence>
<evidence type="ECO:0000256" key="1">
    <source>
        <dbReference type="ARBA" id="ARBA00004429"/>
    </source>
</evidence>
<comment type="subcellular location">
    <subcellularLocation>
        <location evidence="1">Cell inner membrane</location>
        <topology evidence="1">Multi-pass membrane protein</topology>
    </subcellularLocation>
</comment>
<feature type="transmembrane region" description="Helical" evidence="8">
    <location>
        <begin position="375"/>
        <end position="396"/>
    </location>
</feature>
<evidence type="ECO:0000256" key="3">
    <source>
        <dbReference type="ARBA" id="ARBA00022475"/>
    </source>
</evidence>
<comment type="caution">
    <text evidence="10">The sequence shown here is derived from an EMBL/GenBank/DDBJ whole genome shotgun (WGS) entry which is preliminary data.</text>
</comment>
<gene>
    <name evidence="10" type="ORF">COU17_02580</name>
</gene>
<organism evidence="10 11">
    <name type="scientific">Candidatus Kaiserbacteria bacterium CG10_big_fil_rev_8_21_14_0_10_49_17</name>
    <dbReference type="NCBI Taxonomy" id="1974609"/>
    <lineage>
        <taxon>Bacteria</taxon>
        <taxon>Candidatus Kaiseribacteriota</taxon>
    </lineage>
</organism>
<dbReference type="InterPro" id="IPR042094">
    <property type="entry name" value="T2SS_GspF_sf"/>
</dbReference>
<keyword evidence="5 8" id="KW-0812">Transmembrane</keyword>
<proteinExistence type="inferred from homology"/>
<dbReference type="Pfam" id="PF00482">
    <property type="entry name" value="T2SSF"/>
    <property type="match status" value="2"/>
</dbReference>
<dbReference type="PANTHER" id="PTHR30012:SF0">
    <property type="entry name" value="TYPE II SECRETION SYSTEM PROTEIN F-RELATED"/>
    <property type="match status" value="1"/>
</dbReference>
<dbReference type="InterPro" id="IPR018076">
    <property type="entry name" value="T2SS_GspF_dom"/>
</dbReference>
<accession>A0A2M6WE35</accession>
<evidence type="ECO:0000256" key="2">
    <source>
        <dbReference type="ARBA" id="ARBA00005745"/>
    </source>
</evidence>
<name>A0A2M6WE35_9BACT</name>
<keyword evidence="6 8" id="KW-1133">Transmembrane helix</keyword>
<dbReference type="AlphaFoldDB" id="A0A2M6WE35"/>
<evidence type="ECO:0000313" key="10">
    <source>
        <dbReference type="EMBL" id="PIT91036.1"/>
    </source>
</evidence>
<feature type="domain" description="Type II secretion system protein GspF" evidence="9">
    <location>
        <begin position="273"/>
        <end position="394"/>
    </location>
</feature>
<comment type="similarity">
    <text evidence="2">Belongs to the GSP F family.</text>
</comment>
<reference evidence="11" key="1">
    <citation type="submission" date="2017-09" db="EMBL/GenBank/DDBJ databases">
        <title>Depth-based differentiation of microbial function through sediment-hosted aquifers and enrichment of novel symbionts in the deep terrestrial subsurface.</title>
        <authorList>
            <person name="Probst A.J."/>
            <person name="Ladd B."/>
            <person name="Jarett J.K."/>
            <person name="Geller-Mcgrath D.E."/>
            <person name="Sieber C.M.K."/>
            <person name="Emerson J.B."/>
            <person name="Anantharaman K."/>
            <person name="Thomas B.C."/>
            <person name="Malmstrom R."/>
            <person name="Stieglmeier M."/>
            <person name="Klingl A."/>
            <person name="Woyke T."/>
            <person name="Ryan C.M."/>
            <person name="Banfield J.F."/>
        </authorList>
    </citation>
    <scope>NUCLEOTIDE SEQUENCE [LARGE SCALE GENOMIC DNA]</scope>
</reference>
<evidence type="ECO:0000313" key="11">
    <source>
        <dbReference type="Proteomes" id="UP000228809"/>
    </source>
</evidence>
<evidence type="ECO:0000256" key="7">
    <source>
        <dbReference type="ARBA" id="ARBA00023136"/>
    </source>
</evidence>
<feature type="transmembrane region" description="Helical" evidence="8">
    <location>
        <begin position="169"/>
        <end position="191"/>
    </location>
</feature>
<keyword evidence="7 8" id="KW-0472">Membrane</keyword>
<dbReference type="FunFam" id="1.20.81.30:FF:000001">
    <property type="entry name" value="Type II secretion system protein F"/>
    <property type="match status" value="1"/>
</dbReference>
<dbReference type="InterPro" id="IPR003004">
    <property type="entry name" value="GspF/PilC"/>
</dbReference>
<dbReference type="Proteomes" id="UP000228809">
    <property type="component" value="Unassembled WGS sequence"/>
</dbReference>
<feature type="transmembrane region" description="Helical" evidence="8">
    <location>
        <begin position="211"/>
        <end position="238"/>
    </location>
</feature>
<evidence type="ECO:0000259" key="9">
    <source>
        <dbReference type="Pfam" id="PF00482"/>
    </source>
</evidence>
<dbReference type="GO" id="GO:0005886">
    <property type="term" value="C:plasma membrane"/>
    <property type="evidence" value="ECO:0007669"/>
    <property type="project" value="UniProtKB-SubCell"/>
</dbReference>
<dbReference type="EMBL" id="PFBJ01000013">
    <property type="protein sequence ID" value="PIT91036.1"/>
    <property type="molecule type" value="Genomic_DNA"/>
</dbReference>
<keyword evidence="3" id="KW-1003">Cell membrane</keyword>
<evidence type="ECO:0000256" key="6">
    <source>
        <dbReference type="ARBA" id="ARBA00022989"/>
    </source>
</evidence>
<dbReference type="Gene3D" id="1.20.81.30">
    <property type="entry name" value="Type II secretion system (T2SS), domain F"/>
    <property type="match status" value="2"/>
</dbReference>
<sequence length="402" mass="44054">MLFKYTAIDQSGKQTTGSIDAVTEDVAINSLQRRGLVISSISPAGESDSFLEKNITLFEHVSNRDVVILSRQIATLFEAQVSALRVFRLLAGEAEKPLLGRTLAAIADDLQGGSSISKALSRHPAVFSSFYVNMVKAGEESGKLDATFEYLADHLDRTYEVSTKARNALIYPAFVIFTFVAVMILMLTLVVPRLSTILLEAGQEIPFYTRVVIGLSQFFVNFGPFLLILLIAGGFYLWRYGKTEKGSAAFSRFKTSIPYLGDLYRKLYLSRIADNLSTMLSSGIQMVRGLEISASVVGDATYARILTETMEKVQSGVSVSDAFEEYPEMPGIMVAMVRVGEETGELGEILNMLAKFYRREVTNAVDTLVNLIEPIMIVTLGLGVGILLASVLIPIYNISTAI</sequence>